<dbReference type="AlphaFoldDB" id="A0A1F6NXF9"/>
<organism evidence="1 2">
    <name type="scientific">Candidatus Magasanikbacteria bacterium RIFOXYC2_FULL_42_28</name>
    <dbReference type="NCBI Taxonomy" id="1798704"/>
    <lineage>
        <taxon>Bacteria</taxon>
        <taxon>Candidatus Magasanikiibacteriota</taxon>
    </lineage>
</organism>
<protein>
    <submittedName>
        <fullName evidence="1">Uncharacterized protein</fullName>
    </submittedName>
</protein>
<proteinExistence type="predicted"/>
<sequence>MINTSEAKGYRPKEYQNFDDLRFVCDDDDPNAVVINIRPSLSDDELERAIITALKVKLAGECWWLSDKIKNELGLPKEQTTITARIGEADTIEVDVYNFGESLSDQHKAQIVNIIMTAARINNGEIIKKVKYIFIGKTDKQNELTGELTSGEATLRNNYQAIQIYPHGLRQDKHRTGLPSSFEATVAHEIGHVFGDKLLADWENEFGWKKVEQAVIAPGGRAIQKTTSQPCVSDYAAFDPAEDLSDSVAVYLLDPEVLKRIHPGKFKFLEAHLPILSEVVHVKSENKSGVDIKLPSIDNTVKYKVTRKKIM</sequence>
<evidence type="ECO:0000313" key="1">
    <source>
        <dbReference type="EMBL" id="OGH88619.1"/>
    </source>
</evidence>
<reference evidence="1 2" key="1">
    <citation type="journal article" date="2016" name="Nat. Commun.">
        <title>Thousands of microbial genomes shed light on interconnected biogeochemical processes in an aquifer system.</title>
        <authorList>
            <person name="Anantharaman K."/>
            <person name="Brown C.T."/>
            <person name="Hug L.A."/>
            <person name="Sharon I."/>
            <person name="Castelle C.J."/>
            <person name="Probst A.J."/>
            <person name="Thomas B.C."/>
            <person name="Singh A."/>
            <person name="Wilkins M.J."/>
            <person name="Karaoz U."/>
            <person name="Brodie E.L."/>
            <person name="Williams K.H."/>
            <person name="Hubbard S.S."/>
            <person name="Banfield J.F."/>
        </authorList>
    </citation>
    <scope>NUCLEOTIDE SEQUENCE [LARGE SCALE GENOMIC DNA]</scope>
</reference>
<evidence type="ECO:0000313" key="2">
    <source>
        <dbReference type="Proteomes" id="UP000177907"/>
    </source>
</evidence>
<dbReference type="Proteomes" id="UP000177907">
    <property type="component" value="Unassembled WGS sequence"/>
</dbReference>
<dbReference type="EMBL" id="MFQZ01000001">
    <property type="protein sequence ID" value="OGH88619.1"/>
    <property type="molecule type" value="Genomic_DNA"/>
</dbReference>
<comment type="caution">
    <text evidence="1">The sequence shown here is derived from an EMBL/GenBank/DDBJ whole genome shotgun (WGS) entry which is preliminary data.</text>
</comment>
<dbReference type="STRING" id="1798704.A3J93_00785"/>
<gene>
    <name evidence="1" type="ORF">A3J93_00785</name>
</gene>
<name>A0A1F6NXF9_9BACT</name>
<dbReference type="SUPFAM" id="SSF55486">
    <property type="entry name" value="Metalloproteases ('zincins'), catalytic domain"/>
    <property type="match status" value="1"/>
</dbReference>
<accession>A0A1F6NXF9</accession>